<name>A0ABZ0PJ62_9PROT</name>
<protein>
    <recommendedName>
        <fullName evidence="3">DUF732 domain-containing protein</fullName>
    </recommendedName>
</protein>
<accession>A0ABZ0PJ62</accession>
<evidence type="ECO:0000313" key="2">
    <source>
        <dbReference type="Proteomes" id="UP001305521"/>
    </source>
</evidence>
<dbReference type="EMBL" id="CP137852">
    <property type="protein sequence ID" value="WPB85496.1"/>
    <property type="molecule type" value="Genomic_DNA"/>
</dbReference>
<keyword evidence="2" id="KW-1185">Reference proteome</keyword>
<evidence type="ECO:0000313" key="1">
    <source>
        <dbReference type="EMBL" id="WPB85496.1"/>
    </source>
</evidence>
<sequence length="123" mass="12982">MRNLLILLATAPLLMAQGLPRPYCGYGEGLAALREAAREASLPVPGIMEGRARGEAVVTTLASATATFAACGCPRLAELTGEALRVAQSAPSEASIARLSQVFSQARFRMQLAREHAERAGCR</sequence>
<evidence type="ECO:0008006" key="3">
    <source>
        <dbReference type="Google" id="ProtNLM"/>
    </source>
</evidence>
<reference evidence="1 2" key="1">
    <citation type="submission" date="2023-11" db="EMBL/GenBank/DDBJ databases">
        <title>Arctic aerobic anoxygenic photoheterotroph Sediminicoccus rosea KRV36 adapts its photosynthesis to long days of polar summer.</title>
        <authorList>
            <person name="Tomasch J."/>
            <person name="Kopejtka K."/>
            <person name="Bily T."/>
            <person name="Gardiner A.T."/>
            <person name="Gardian Z."/>
            <person name="Shivaramu S."/>
            <person name="Koblizek M."/>
            <person name="Engelhardt F."/>
            <person name="Kaftan D."/>
        </authorList>
    </citation>
    <scope>NUCLEOTIDE SEQUENCE [LARGE SCALE GENOMIC DNA]</scope>
    <source>
        <strain evidence="1 2">R-30</strain>
    </source>
</reference>
<organism evidence="1 2">
    <name type="scientific">Sediminicoccus rosea</name>
    <dbReference type="NCBI Taxonomy" id="1225128"/>
    <lineage>
        <taxon>Bacteria</taxon>
        <taxon>Pseudomonadati</taxon>
        <taxon>Pseudomonadota</taxon>
        <taxon>Alphaproteobacteria</taxon>
        <taxon>Acetobacterales</taxon>
        <taxon>Roseomonadaceae</taxon>
        <taxon>Sediminicoccus</taxon>
    </lineage>
</organism>
<dbReference type="RefSeq" id="WP_318649467.1">
    <property type="nucleotide sequence ID" value="NZ_CP137852.1"/>
</dbReference>
<proteinExistence type="predicted"/>
<gene>
    <name evidence="1" type="ORF">R9Z33_01160</name>
</gene>
<dbReference type="Proteomes" id="UP001305521">
    <property type="component" value="Chromosome"/>
</dbReference>